<organism evidence="1 2">
    <name type="scientific">Trachymyrmex septentrionalis</name>
    <dbReference type="NCBI Taxonomy" id="34720"/>
    <lineage>
        <taxon>Eukaryota</taxon>
        <taxon>Metazoa</taxon>
        <taxon>Ecdysozoa</taxon>
        <taxon>Arthropoda</taxon>
        <taxon>Hexapoda</taxon>
        <taxon>Insecta</taxon>
        <taxon>Pterygota</taxon>
        <taxon>Neoptera</taxon>
        <taxon>Endopterygota</taxon>
        <taxon>Hymenoptera</taxon>
        <taxon>Apocrita</taxon>
        <taxon>Aculeata</taxon>
        <taxon>Formicoidea</taxon>
        <taxon>Formicidae</taxon>
        <taxon>Myrmicinae</taxon>
        <taxon>Trachymyrmex</taxon>
    </lineage>
</organism>
<name>A0A195F2D1_9HYME</name>
<evidence type="ECO:0000313" key="2">
    <source>
        <dbReference type="Proteomes" id="UP000078541"/>
    </source>
</evidence>
<proteinExistence type="predicted"/>
<reference evidence="1 2" key="1">
    <citation type="submission" date="2016-03" db="EMBL/GenBank/DDBJ databases">
        <title>Trachymyrmex septentrionalis WGS genome.</title>
        <authorList>
            <person name="Nygaard S."/>
            <person name="Hu H."/>
            <person name="Boomsma J."/>
            <person name="Zhang G."/>
        </authorList>
    </citation>
    <scope>NUCLEOTIDE SEQUENCE [LARGE SCALE GENOMIC DNA]</scope>
    <source>
        <strain evidence="1">Tsep2-gDNA-1</strain>
        <tissue evidence="1">Whole body</tissue>
    </source>
</reference>
<protein>
    <submittedName>
        <fullName evidence="1">Uncharacterized protein</fullName>
    </submittedName>
</protein>
<accession>A0A195F2D1</accession>
<dbReference type="EMBL" id="KQ981864">
    <property type="protein sequence ID" value="KYN34332.1"/>
    <property type="molecule type" value="Genomic_DNA"/>
</dbReference>
<sequence>MYILLADVPRMEKSPLLANGYNHPPTHLSHMQFMQLGGHPGAGHTAILSPASLPHHLQAQAQARAEQGLKVNPNMTNMEALARRIDIPGPGAPRQDNVLGHFQSAVMMPDFRFRFYLYITQTKIAVRDGLGKLPSCLRRYCQTSRKVGHQNRIKKEQDKGCGGRGKIVPDRGVAVIAGWFHAEISSARVIAPVQGGGGSCNAVHP</sequence>
<gene>
    <name evidence="1" type="ORF">ALC56_11439</name>
</gene>
<evidence type="ECO:0000313" key="1">
    <source>
        <dbReference type="EMBL" id="KYN34332.1"/>
    </source>
</evidence>
<dbReference type="AlphaFoldDB" id="A0A195F2D1"/>
<dbReference type="Proteomes" id="UP000078541">
    <property type="component" value="Unassembled WGS sequence"/>
</dbReference>
<keyword evidence="2" id="KW-1185">Reference proteome</keyword>